<reference evidence="1 2" key="1">
    <citation type="journal article" date="2019" name="G3 (Bethesda)">
        <title>Sequencing of a Wild Apple (Malus baccata) Genome Unravels the Differences Between Cultivated and Wild Apple Species Regarding Disease Resistance and Cold Tolerance.</title>
        <authorList>
            <person name="Chen X."/>
        </authorList>
    </citation>
    <scope>NUCLEOTIDE SEQUENCE [LARGE SCALE GENOMIC DNA]</scope>
    <source>
        <strain evidence="2">cv. Shandingzi</strain>
        <tissue evidence="1">Leaves</tissue>
    </source>
</reference>
<evidence type="ECO:0000313" key="1">
    <source>
        <dbReference type="EMBL" id="TQE02361.1"/>
    </source>
</evidence>
<proteinExistence type="predicted"/>
<name>A0A540MUC3_MALBA</name>
<organism evidence="1 2">
    <name type="scientific">Malus baccata</name>
    <name type="common">Siberian crab apple</name>
    <name type="synonym">Pyrus baccata</name>
    <dbReference type="NCBI Taxonomy" id="106549"/>
    <lineage>
        <taxon>Eukaryota</taxon>
        <taxon>Viridiplantae</taxon>
        <taxon>Streptophyta</taxon>
        <taxon>Embryophyta</taxon>
        <taxon>Tracheophyta</taxon>
        <taxon>Spermatophyta</taxon>
        <taxon>Magnoliopsida</taxon>
        <taxon>eudicotyledons</taxon>
        <taxon>Gunneridae</taxon>
        <taxon>Pentapetalae</taxon>
        <taxon>rosids</taxon>
        <taxon>fabids</taxon>
        <taxon>Rosales</taxon>
        <taxon>Rosaceae</taxon>
        <taxon>Amygdaloideae</taxon>
        <taxon>Maleae</taxon>
        <taxon>Malus</taxon>
    </lineage>
</organism>
<keyword evidence="2" id="KW-1185">Reference proteome</keyword>
<sequence length="155" mass="17391">MSTSGIRFYDPKTTDMDLVQAMIHKIQNTPLHYNQVQTHAMERYQRSLEVISNHWFKKTILDARKAKKLGEQVADDAGPILGRTLSGGCGYGGEAVDDARSSIYVMFNDVEVGYDYAVNVYLWDRYLASLEGVKPEATAAVVERESSNVSLRIPK</sequence>
<evidence type="ECO:0000313" key="2">
    <source>
        <dbReference type="Proteomes" id="UP000315295"/>
    </source>
</evidence>
<dbReference type="Proteomes" id="UP000315295">
    <property type="component" value="Unassembled WGS sequence"/>
</dbReference>
<protein>
    <submittedName>
        <fullName evidence="1">Uncharacterized protein</fullName>
    </submittedName>
</protein>
<dbReference type="AlphaFoldDB" id="A0A540MUC3"/>
<dbReference type="EMBL" id="VIEB01000177">
    <property type="protein sequence ID" value="TQE02361.1"/>
    <property type="molecule type" value="Genomic_DNA"/>
</dbReference>
<accession>A0A540MUC3</accession>
<gene>
    <name evidence="1" type="ORF">C1H46_012000</name>
</gene>
<comment type="caution">
    <text evidence="1">The sequence shown here is derived from an EMBL/GenBank/DDBJ whole genome shotgun (WGS) entry which is preliminary data.</text>
</comment>